<feature type="transmembrane region" description="Helical" evidence="5">
    <location>
        <begin position="141"/>
        <end position="163"/>
    </location>
</feature>
<dbReference type="GO" id="GO:0016020">
    <property type="term" value="C:membrane"/>
    <property type="evidence" value="ECO:0007669"/>
    <property type="project" value="UniProtKB-SubCell"/>
</dbReference>
<evidence type="ECO:0000256" key="5">
    <source>
        <dbReference type="SAM" id="Phobius"/>
    </source>
</evidence>
<reference evidence="8" key="1">
    <citation type="submission" date="2022-11" db="UniProtKB">
        <authorList>
            <consortium name="WormBaseParasite"/>
        </authorList>
    </citation>
    <scope>IDENTIFICATION</scope>
</reference>
<keyword evidence="4 5" id="KW-0472">Membrane</keyword>
<protein>
    <submittedName>
        <fullName evidence="8">G-protein coupled receptors family 1 profile domain-containing protein</fullName>
    </submittedName>
</protein>
<accession>A0A915JYB6</accession>
<feature type="domain" description="G-protein coupled receptors family 1 profile" evidence="6">
    <location>
        <begin position="31"/>
        <end position="301"/>
    </location>
</feature>
<feature type="transmembrane region" description="Helical" evidence="5">
    <location>
        <begin position="244"/>
        <end position="266"/>
    </location>
</feature>
<evidence type="ECO:0000256" key="3">
    <source>
        <dbReference type="ARBA" id="ARBA00022989"/>
    </source>
</evidence>
<sequence length="301" mass="34464">MENATASTYPSPYLLLPTIFLLSFSSVGISAYYFLFKLIVQNSECMPNDVKFLITNLSCSFCLRALYMVYKFVYELLIFNYGFETFSVTFTYCAIEQSFYMVTGLCRNATFLIISLNRLWKTVSKPSVFSHTANERSACSMTFILILSTWLPSYFLYSMVVIASTQTLDTNVHIRFCYLTSIFESHLSNVQNYVMLFMQFSTTAVYIVVYVINKSKLREFKVGVMENSLNGRYVQWANVKVSRWLMPLTLFSALLSAATISSAIIVRLTAKLSQIQSINMSMILIMIYGADAALYPFMCIW</sequence>
<evidence type="ECO:0000256" key="4">
    <source>
        <dbReference type="ARBA" id="ARBA00023136"/>
    </source>
</evidence>
<dbReference type="PROSITE" id="PS50262">
    <property type="entry name" value="G_PROTEIN_RECEP_F1_2"/>
    <property type="match status" value="1"/>
</dbReference>
<feature type="transmembrane region" description="Helical" evidence="5">
    <location>
        <begin position="99"/>
        <end position="120"/>
    </location>
</feature>
<dbReference type="Proteomes" id="UP000887565">
    <property type="component" value="Unplaced"/>
</dbReference>
<keyword evidence="2 5" id="KW-0812">Transmembrane</keyword>
<name>A0A915JYB6_ROMCU</name>
<evidence type="ECO:0000313" key="8">
    <source>
        <dbReference type="WBParaSite" id="nRc.2.0.1.t30999-RA"/>
    </source>
</evidence>
<dbReference type="AlphaFoldDB" id="A0A915JYB6"/>
<proteinExistence type="predicted"/>
<evidence type="ECO:0000256" key="2">
    <source>
        <dbReference type="ARBA" id="ARBA00022692"/>
    </source>
</evidence>
<dbReference type="InterPro" id="IPR017452">
    <property type="entry name" value="GPCR_Rhodpsn_7TM"/>
</dbReference>
<evidence type="ECO:0000256" key="1">
    <source>
        <dbReference type="ARBA" id="ARBA00004370"/>
    </source>
</evidence>
<keyword evidence="3 5" id="KW-1133">Transmembrane helix</keyword>
<evidence type="ECO:0000259" key="6">
    <source>
        <dbReference type="PROSITE" id="PS50262"/>
    </source>
</evidence>
<comment type="subcellular location">
    <subcellularLocation>
        <location evidence="1">Membrane</location>
    </subcellularLocation>
</comment>
<feature type="transmembrane region" description="Helical" evidence="5">
    <location>
        <begin position="193"/>
        <end position="212"/>
    </location>
</feature>
<feature type="transmembrane region" description="Helical" evidence="5">
    <location>
        <begin position="20"/>
        <end position="40"/>
    </location>
</feature>
<evidence type="ECO:0000313" key="7">
    <source>
        <dbReference type="Proteomes" id="UP000887565"/>
    </source>
</evidence>
<keyword evidence="7" id="KW-1185">Reference proteome</keyword>
<feature type="transmembrane region" description="Helical" evidence="5">
    <location>
        <begin position="278"/>
        <end position="298"/>
    </location>
</feature>
<organism evidence="7 8">
    <name type="scientific">Romanomermis culicivorax</name>
    <name type="common">Nematode worm</name>
    <dbReference type="NCBI Taxonomy" id="13658"/>
    <lineage>
        <taxon>Eukaryota</taxon>
        <taxon>Metazoa</taxon>
        <taxon>Ecdysozoa</taxon>
        <taxon>Nematoda</taxon>
        <taxon>Enoplea</taxon>
        <taxon>Dorylaimia</taxon>
        <taxon>Mermithida</taxon>
        <taxon>Mermithoidea</taxon>
        <taxon>Mermithidae</taxon>
        <taxon>Romanomermis</taxon>
    </lineage>
</organism>
<dbReference type="WBParaSite" id="nRc.2.0.1.t30999-RA">
    <property type="protein sequence ID" value="nRc.2.0.1.t30999-RA"/>
    <property type="gene ID" value="nRc.2.0.1.g30999"/>
</dbReference>